<comment type="caution">
    <text evidence="4">The sequence shown here is derived from an EMBL/GenBank/DDBJ whole genome shotgun (WGS) entry which is preliminary data.</text>
</comment>
<evidence type="ECO:0000256" key="1">
    <source>
        <dbReference type="ARBA" id="ARBA00022857"/>
    </source>
</evidence>
<sequence length="298" mass="29286">MKAVVYRAFGGTEVLEVAERPVPEPGPGEVRIAVEAAAVNPIDLGSRSGFTVQAGIAPAPGSSFERGLGWDVAGRISAGEGFAAGTAVVGLLPAFAVATGTQASFVVVPADSVAPAPSGIEPARAATLPLNSLTADAALRELDLPTGAHLMVLGGAGGVGAFAVQLAVRAGLRVTATASSRDARTVESFGATVVARDALPSGVDGVLDTVGLGAAALAPVRDGGVLVTVAGPVEGERGIRSVQALVRPDGARLAELATLASTGALALPSVTTYPLDEVAAAQDRLAAGGVGGRLVLVP</sequence>
<dbReference type="Gene3D" id="3.40.50.720">
    <property type="entry name" value="NAD(P)-binding Rossmann-like Domain"/>
    <property type="match status" value="1"/>
</dbReference>
<gene>
    <name evidence="4" type="ORF">GCM10009836_23770</name>
</gene>
<organism evidence="4 5">
    <name type="scientific">Pseudonocardia ailaonensis</name>
    <dbReference type="NCBI Taxonomy" id="367279"/>
    <lineage>
        <taxon>Bacteria</taxon>
        <taxon>Bacillati</taxon>
        <taxon>Actinomycetota</taxon>
        <taxon>Actinomycetes</taxon>
        <taxon>Pseudonocardiales</taxon>
        <taxon>Pseudonocardiaceae</taxon>
        <taxon>Pseudonocardia</taxon>
    </lineage>
</organism>
<keyword evidence="5" id="KW-1185">Reference proteome</keyword>
<dbReference type="PANTHER" id="PTHR48106">
    <property type="entry name" value="QUINONE OXIDOREDUCTASE PIG3-RELATED"/>
    <property type="match status" value="1"/>
</dbReference>
<feature type="domain" description="Enoyl reductase (ER)" evidence="3">
    <location>
        <begin position="10"/>
        <end position="296"/>
    </location>
</feature>
<evidence type="ECO:0000259" key="3">
    <source>
        <dbReference type="SMART" id="SM00829"/>
    </source>
</evidence>
<dbReference type="CDD" id="cd05289">
    <property type="entry name" value="MDR_like_2"/>
    <property type="match status" value="1"/>
</dbReference>
<dbReference type="Proteomes" id="UP001500449">
    <property type="component" value="Unassembled WGS sequence"/>
</dbReference>
<proteinExistence type="predicted"/>
<dbReference type="SMART" id="SM00829">
    <property type="entry name" value="PKS_ER"/>
    <property type="match status" value="1"/>
</dbReference>
<reference evidence="4 5" key="1">
    <citation type="journal article" date="2019" name="Int. J. Syst. Evol. Microbiol.">
        <title>The Global Catalogue of Microorganisms (GCM) 10K type strain sequencing project: providing services to taxonomists for standard genome sequencing and annotation.</title>
        <authorList>
            <consortium name="The Broad Institute Genomics Platform"/>
            <consortium name="The Broad Institute Genome Sequencing Center for Infectious Disease"/>
            <person name="Wu L."/>
            <person name="Ma J."/>
        </authorList>
    </citation>
    <scope>NUCLEOTIDE SEQUENCE [LARGE SCALE GENOMIC DNA]</scope>
    <source>
        <strain evidence="4 5">JCM 16009</strain>
    </source>
</reference>
<dbReference type="Pfam" id="PF13602">
    <property type="entry name" value="ADH_zinc_N_2"/>
    <property type="match status" value="1"/>
</dbReference>
<name>A0ABN2MYL9_9PSEU</name>
<accession>A0ABN2MYL9</accession>
<dbReference type="InterPro" id="IPR013154">
    <property type="entry name" value="ADH-like_N"/>
</dbReference>
<dbReference type="Pfam" id="PF08240">
    <property type="entry name" value="ADH_N"/>
    <property type="match status" value="1"/>
</dbReference>
<evidence type="ECO:0000313" key="5">
    <source>
        <dbReference type="Proteomes" id="UP001500449"/>
    </source>
</evidence>
<dbReference type="EMBL" id="BAAAQK010000005">
    <property type="protein sequence ID" value="GAA1843641.1"/>
    <property type="molecule type" value="Genomic_DNA"/>
</dbReference>
<dbReference type="SUPFAM" id="SSF50129">
    <property type="entry name" value="GroES-like"/>
    <property type="match status" value="1"/>
</dbReference>
<dbReference type="RefSeq" id="WP_344415506.1">
    <property type="nucleotide sequence ID" value="NZ_BAAAQK010000005.1"/>
</dbReference>
<dbReference type="InterPro" id="IPR036291">
    <property type="entry name" value="NAD(P)-bd_dom_sf"/>
</dbReference>
<evidence type="ECO:0000313" key="4">
    <source>
        <dbReference type="EMBL" id="GAA1843641.1"/>
    </source>
</evidence>
<dbReference type="InterPro" id="IPR020843">
    <property type="entry name" value="ER"/>
</dbReference>
<dbReference type="SUPFAM" id="SSF51735">
    <property type="entry name" value="NAD(P)-binding Rossmann-fold domains"/>
    <property type="match status" value="1"/>
</dbReference>
<keyword evidence="2" id="KW-0560">Oxidoreductase</keyword>
<protein>
    <submittedName>
        <fullName evidence="4">NADP-dependent oxidoreductase</fullName>
    </submittedName>
</protein>
<dbReference type="Gene3D" id="3.90.180.10">
    <property type="entry name" value="Medium-chain alcohol dehydrogenases, catalytic domain"/>
    <property type="match status" value="1"/>
</dbReference>
<dbReference type="InterPro" id="IPR011032">
    <property type="entry name" value="GroES-like_sf"/>
</dbReference>
<keyword evidence="1" id="KW-0521">NADP</keyword>
<evidence type="ECO:0000256" key="2">
    <source>
        <dbReference type="ARBA" id="ARBA00023002"/>
    </source>
</evidence>